<dbReference type="NCBIfam" id="TIGR03624">
    <property type="entry name" value="putative hydrolase"/>
    <property type="match status" value="1"/>
</dbReference>
<sequence>MGRTRSSNAYREAMSSASSMVDWDLAGRTARTLMSAGPSTTREEATGVVRDLHEAAAVAVDHVEQLTGLRAVAGGPVPEVVVVDRPGWVDANTRGMAALLDPLVEALTARQDSRPGPIATAIGSRATGVQAGGLLAFLSSRVLGQYEVFGSGGRLLLVAPNIVATERKLGVDPADFRLWVCLHEVTHQLQFTGVPWLQGHLEAEIARFVEATDLTADVLRERLQDVLRSVTDAVRGTDGDSEGLMALVRDPEQRAVLDRVTAVMSLVEGHAEYVMDGVGPDVVPSVVTLRKRFAQRRKGRGPLDRVLRRLLGLEQKMKQYAEGRVFVGGVIDLVGMEGFNRVWEGPENLPRIEELTAPERWVERVHGRPAIPA</sequence>
<proteinExistence type="predicted"/>
<dbReference type="GO" id="GO:0016787">
    <property type="term" value="F:hydrolase activity"/>
    <property type="evidence" value="ECO:0007669"/>
    <property type="project" value="UniProtKB-KW"/>
</dbReference>
<evidence type="ECO:0000313" key="2">
    <source>
        <dbReference type="Proteomes" id="UP000198589"/>
    </source>
</evidence>
<dbReference type="SUPFAM" id="SSF55486">
    <property type="entry name" value="Metalloproteases ('zincins'), catalytic domain"/>
    <property type="match status" value="1"/>
</dbReference>
<dbReference type="InterPro" id="IPR022454">
    <property type="entry name" value="CHP03883_F420-assoc"/>
</dbReference>
<keyword evidence="1" id="KW-0378">Hydrolase</keyword>
<dbReference type="InterPro" id="IPR018766">
    <property type="entry name" value="Zinicin_2"/>
</dbReference>
<dbReference type="STRING" id="1798228.SAMN05216574_102176"/>
<dbReference type="Pfam" id="PF10103">
    <property type="entry name" value="Zincin_2"/>
    <property type="match status" value="1"/>
</dbReference>
<dbReference type="Gene3D" id="1.20.150.30">
    <property type="entry name" value="Zincin-like metallopeptidase, N-terminal domain"/>
    <property type="match status" value="1"/>
</dbReference>
<dbReference type="EMBL" id="FOND01000002">
    <property type="protein sequence ID" value="SFE10941.1"/>
    <property type="molecule type" value="Genomic_DNA"/>
</dbReference>
<dbReference type="PANTHER" id="PTHR39420">
    <property type="match status" value="1"/>
</dbReference>
<dbReference type="PANTHER" id="PTHR39420:SF1">
    <property type="entry name" value="HYDROLASE"/>
    <property type="match status" value="1"/>
</dbReference>
<accession>A0A1I1XUK8</accession>
<evidence type="ECO:0000313" key="1">
    <source>
        <dbReference type="EMBL" id="SFE10941.1"/>
    </source>
</evidence>
<dbReference type="AlphaFoldDB" id="A0A1I1XUK8"/>
<keyword evidence="2" id="KW-1185">Reference proteome</keyword>
<dbReference type="Proteomes" id="UP000198589">
    <property type="component" value="Unassembled WGS sequence"/>
</dbReference>
<dbReference type="NCBIfam" id="TIGR03883">
    <property type="entry name" value="DUF2342_F420"/>
    <property type="match status" value="1"/>
</dbReference>
<name>A0A1I1XUK8_9ACTN</name>
<gene>
    <name evidence="1" type="ORF">SAMN05216574_102176</name>
</gene>
<organism evidence="1 2">
    <name type="scientific">Blastococcus tunisiensis</name>
    <dbReference type="NCBI Taxonomy" id="1798228"/>
    <lineage>
        <taxon>Bacteria</taxon>
        <taxon>Bacillati</taxon>
        <taxon>Actinomycetota</taxon>
        <taxon>Actinomycetes</taxon>
        <taxon>Geodermatophilales</taxon>
        <taxon>Geodermatophilaceae</taxon>
        <taxon>Blastococcus</taxon>
    </lineage>
</organism>
<reference evidence="2" key="1">
    <citation type="submission" date="2016-10" db="EMBL/GenBank/DDBJ databases">
        <authorList>
            <person name="Varghese N."/>
            <person name="Submissions S."/>
        </authorList>
    </citation>
    <scope>NUCLEOTIDE SEQUENCE [LARGE SCALE GENOMIC DNA]</scope>
    <source>
        <strain evidence="2">DSM 46838</strain>
    </source>
</reference>
<protein>
    <submittedName>
        <fullName evidence="1">Putative hydrolase/uncharacterized protein, coenzyme F420 biosynthesis associated</fullName>
    </submittedName>
</protein>
<dbReference type="InterPro" id="IPR042271">
    <property type="entry name" value="Zinicin_2_N"/>
</dbReference>